<dbReference type="AlphaFoldDB" id="A0A1B7HQ20"/>
<evidence type="ECO:0000313" key="1">
    <source>
        <dbReference type="EMBL" id="OAT17678.1"/>
    </source>
</evidence>
<evidence type="ECO:0000313" key="2">
    <source>
        <dbReference type="Proteomes" id="UP000078504"/>
    </source>
</evidence>
<dbReference type="Proteomes" id="UP000078504">
    <property type="component" value="Unassembled WGS sequence"/>
</dbReference>
<dbReference type="PATRIC" id="fig|1354253.4.peg.4044"/>
<comment type="caution">
    <text evidence="1">The sequence shown here is derived from an EMBL/GenBank/DDBJ whole genome shotgun (WGS) entry which is preliminary data.</text>
</comment>
<dbReference type="EMBL" id="LXEP01000036">
    <property type="protein sequence ID" value="OAT17678.1"/>
    <property type="molecule type" value="Genomic_DNA"/>
</dbReference>
<proteinExistence type="predicted"/>
<name>A0A1B7HQ20_9ENTR</name>
<reference evidence="1 2" key="1">
    <citation type="submission" date="2016-04" db="EMBL/GenBank/DDBJ databases">
        <title>ATOL: Assembling a taxonomically balanced genome-scale reconstruction of the evolutionary history of the Enterobacteriaceae.</title>
        <authorList>
            <person name="Plunkett G.III."/>
            <person name="Neeno-Eckwall E.C."/>
            <person name="Glasner J.D."/>
            <person name="Perna N.T."/>
        </authorList>
    </citation>
    <scope>NUCLEOTIDE SEQUENCE [LARGE SCALE GENOMIC DNA]</scope>
    <source>
        <strain evidence="1 2">ATCC 51604</strain>
    </source>
</reference>
<gene>
    <name evidence="1" type="ORF">M977_03953</name>
</gene>
<accession>A0A1B7HQ20</accession>
<organism evidence="1 2">
    <name type="scientific">Buttiauxella gaviniae ATCC 51604</name>
    <dbReference type="NCBI Taxonomy" id="1354253"/>
    <lineage>
        <taxon>Bacteria</taxon>
        <taxon>Pseudomonadati</taxon>
        <taxon>Pseudomonadota</taxon>
        <taxon>Gammaproteobacteria</taxon>
        <taxon>Enterobacterales</taxon>
        <taxon>Enterobacteriaceae</taxon>
        <taxon>Buttiauxella</taxon>
    </lineage>
</organism>
<sequence length="54" mass="6031">MTPSARELIDARHLLVKFQDDDGRLFVEAQEQLQPVHGLTSEAVAQVTVLETVQ</sequence>
<dbReference type="GO" id="GO:0008817">
    <property type="term" value="F:corrinoid adenosyltransferase activity"/>
    <property type="evidence" value="ECO:0007669"/>
    <property type="project" value="UniProtKB-EC"/>
</dbReference>
<keyword evidence="1" id="KW-0808">Transferase</keyword>
<dbReference type="EC" id="2.5.1.17" evidence="1"/>
<protein>
    <submittedName>
        <fullName evidence="1">Ethanolamine utilization ATP:cob(I)alamin adenosyltransferase</fullName>
        <ecNumber evidence="1">2.5.1.17</ecNumber>
    </submittedName>
</protein>